<feature type="signal peptide" evidence="2">
    <location>
        <begin position="1"/>
        <end position="22"/>
    </location>
</feature>
<comment type="caution">
    <text evidence="3">The sequence shown here is derived from an EMBL/GenBank/DDBJ whole genome shotgun (WGS) entry which is preliminary data.</text>
</comment>
<gene>
    <name evidence="3" type="ORF">EGK74_02750</name>
</gene>
<accession>A0A3N4N0E5</accession>
<dbReference type="Gene3D" id="2.20.200.10">
    <property type="entry name" value="Outer membrane efflux proteins (OEP)"/>
    <property type="match status" value="1"/>
</dbReference>
<name>A0A3N4N0E5_9NEIS</name>
<dbReference type="EMBL" id="RPFL01000005">
    <property type="protein sequence ID" value="RPD89724.1"/>
    <property type="molecule type" value="Genomic_DNA"/>
</dbReference>
<dbReference type="AlphaFoldDB" id="A0A3N4N0E5"/>
<evidence type="ECO:0000313" key="4">
    <source>
        <dbReference type="Proteomes" id="UP000272412"/>
    </source>
</evidence>
<dbReference type="PANTHER" id="PTHR30203">
    <property type="entry name" value="OUTER MEMBRANE CATION EFFLUX PROTEIN"/>
    <property type="match status" value="1"/>
</dbReference>
<dbReference type="OrthoDB" id="9770517at2"/>
<proteinExistence type="inferred from homology"/>
<dbReference type="RefSeq" id="WP_123803832.1">
    <property type="nucleotide sequence ID" value="NZ_RPFL01000005.1"/>
</dbReference>
<keyword evidence="4" id="KW-1185">Reference proteome</keyword>
<dbReference type="PROSITE" id="PS51257">
    <property type="entry name" value="PROKAR_LIPOPROTEIN"/>
    <property type="match status" value="1"/>
</dbReference>
<dbReference type="Pfam" id="PF02321">
    <property type="entry name" value="OEP"/>
    <property type="match status" value="2"/>
</dbReference>
<comment type="similarity">
    <text evidence="1">Belongs to the outer membrane factor (OMF) (TC 1.B.17) family.</text>
</comment>
<dbReference type="InterPro" id="IPR010131">
    <property type="entry name" value="MdtP/NodT-like"/>
</dbReference>
<feature type="chain" id="PRO_5018061692" evidence="2">
    <location>
        <begin position="23"/>
        <end position="490"/>
    </location>
</feature>
<protein>
    <submittedName>
        <fullName evidence="3">TolC family protein</fullName>
    </submittedName>
</protein>
<keyword evidence="2" id="KW-0732">Signal</keyword>
<sequence length="490" mass="52519">MKKSVSISALCAAVLLALTACQSTQIPLHSEINVPQSFNESEAAKGSEQIAQWWQHWHDPVLSRLIGQGLAQGYDVKIAISRLNEARATSRAAIADLGPQAGLSGQGAVMRGEADNPLSGVPAQLPQAGTLGNDTVDIKGNQLVGGISASWEPDIFGQKRSDADAAYYAALGQQEQVYGAQMLVAGDIAENYFKARAVQGRLKVADTSINTLKRLQQYVQGRFKAGHVSGYEVNEVGVRLTAAEAKRATLQAEYEAYVRSIAVLTGNVPQRFDLPPSGVDVLAKQPAAPSGQTPQGMLERRPDLRAHTAQVNAYAAKLASAKADLLPRFSINFLGQGARIGIDGSDALKGWASLLSVGIQMPILTNGRIEANIAAADARLQTALLQYDLQLLIALGEVDSAYQSVHAMQRQTALMQTAHRQAAQHASDTEKLFRNDYKTLDHALRAHLNENQMQENLIQAQLAHAKMLVSLYKALGGGWSDSLNSSESGV</sequence>
<dbReference type="Proteomes" id="UP000272412">
    <property type="component" value="Unassembled WGS sequence"/>
</dbReference>
<dbReference type="GO" id="GO:0015562">
    <property type="term" value="F:efflux transmembrane transporter activity"/>
    <property type="evidence" value="ECO:0007669"/>
    <property type="project" value="InterPro"/>
</dbReference>
<evidence type="ECO:0000256" key="2">
    <source>
        <dbReference type="SAM" id="SignalP"/>
    </source>
</evidence>
<organism evidence="3 4">
    <name type="scientific">Neisseria weixii</name>
    <dbReference type="NCBI Taxonomy" id="1853276"/>
    <lineage>
        <taxon>Bacteria</taxon>
        <taxon>Pseudomonadati</taxon>
        <taxon>Pseudomonadota</taxon>
        <taxon>Betaproteobacteria</taxon>
        <taxon>Neisseriales</taxon>
        <taxon>Neisseriaceae</taxon>
        <taxon>Neisseria</taxon>
    </lineage>
</organism>
<dbReference type="InterPro" id="IPR003423">
    <property type="entry name" value="OMP_efflux"/>
</dbReference>
<evidence type="ECO:0000256" key="1">
    <source>
        <dbReference type="ARBA" id="ARBA00007613"/>
    </source>
</evidence>
<dbReference type="Gene3D" id="1.20.1600.10">
    <property type="entry name" value="Outer membrane efflux proteins (OEP)"/>
    <property type="match status" value="1"/>
</dbReference>
<dbReference type="SUPFAM" id="SSF56954">
    <property type="entry name" value="Outer membrane efflux proteins (OEP)"/>
    <property type="match status" value="1"/>
</dbReference>
<evidence type="ECO:0000313" key="3">
    <source>
        <dbReference type="EMBL" id="RPD89724.1"/>
    </source>
</evidence>
<reference evidence="3 4" key="1">
    <citation type="submission" date="2018-11" db="EMBL/GenBank/DDBJ databases">
        <title>Neisseria weixii sp. nov. isolated from the rectal contents of plateau pika (Ochotona cruzoniae).</title>
        <authorList>
            <person name="Zhang G."/>
        </authorList>
    </citation>
    <scope>NUCLEOTIDE SEQUENCE [LARGE SCALE GENOMIC DNA]</scope>
    <source>
        <strain evidence="3 4">10009</strain>
    </source>
</reference>